<feature type="transmembrane region" description="Helical" evidence="1">
    <location>
        <begin position="12"/>
        <end position="35"/>
    </location>
</feature>
<dbReference type="RefSeq" id="WP_182552246.1">
    <property type="nucleotide sequence ID" value="NZ_JACGXN010000016.1"/>
</dbReference>
<reference evidence="2 3" key="1">
    <citation type="submission" date="2020-07" db="EMBL/GenBank/DDBJ databases">
        <title>Genomic Encyclopedia of Type Strains, Phase IV (KMG-V): Genome sequencing to study the core and pangenomes of soil and plant-associated prokaryotes.</title>
        <authorList>
            <person name="Whitman W."/>
        </authorList>
    </citation>
    <scope>NUCLEOTIDE SEQUENCE [LARGE SCALE GENOMIC DNA]</scope>
    <source>
        <strain evidence="2 3">AN3</strain>
    </source>
</reference>
<feature type="transmembrane region" description="Helical" evidence="1">
    <location>
        <begin position="41"/>
        <end position="59"/>
    </location>
</feature>
<dbReference type="Proteomes" id="UP000549052">
    <property type="component" value="Unassembled WGS sequence"/>
</dbReference>
<keyword evidence="1" id="KW-0472">Membrane</keyword>
<accession>A0A839EWL4</accession>
<gene>
    <name evidence="2" type="ORF">FHW16_005441</name>
</gene>
<keyword evidence="1" id="KW-1133">Transmembrane helix</keyword>
<keyword evidence="1" id="KW-0812">Transmembrane</keyword>
<dbReference type="EMBL" id="JACGXN010000016">
    <property type="protein sequence ID" value="MBA8881696.1"/>
    <property type="molecule type" value="Genomic_DNA"/>
</dbReference>
<organism evidence="2 3">
    <name type="scientific">Phyllobacterium myrsinacearum</name>
    <dbReference type="NCBI Taxonomy" id="28101"/>
    <lineage>
        <taxon>Bacteria</taxon>
        <taxon>Pseudomonadati</taxon>
        <taxon>Pseudomonadota</taxon>
        <taxon>Alphaproteobacteria</taxon>
        <taxon>Hyphomicrobiales</taxon>
        <taxon>Phyllobacteriaceae</taxon>
        <taxon>Phyllobacterium</taxon>
    </lineage>
</organism>
<evidence type="ECO:0000313" key="2">
    <source>
        <dbReference type="EMBL" id="MBA8881696.1"/>
    </source>
</evidence>
<evidence type="ECO:0000256" key="1">
    <source>
        <dbReference type="SAM" id="Phobius"/>
    </source>
</evidence>
<proteinExistence type="predicted"/>
<sequence length="69" mass="7601">MFDIFKGIFQFLIFLIGFVVTIIAALLGGTILTLFWAVPVWMIAVISIALAIIVGALLVELSDLHIEIR</sequence>
<keyword evidence="3" id="KW-1185">Reference proteome</keyword>
<dbReference type="AlphaFoldDB" id="A0A839EWL4"/>
<name>A0A839EWL4_9HYPH</name>
<comment type="caution">
    <text evidence="2">The sequence shown here is derived from an EMBL/GenBank/DDBJ whole genome shotgun (WGS) entry which is preliminary data.</text>
</comment>
<protein>
    <submittedName>
        <fullName evidence="2">Uncharacterized protein (DUF983 family)</fullName>
    </submittedName>
</protein>
<evidence type="ECO:0000313" key="3">
    <source>
        <dbReference type="Proteomes" id="UP000549052"/>
    </source>
</evidence>